<dbReference type="PROSITE" id="PS51257">
    <property type="entry name" value="PROKAR_LIPOPROTEIN"/>
    <property type="match status" value="1"/>
</dbReference>
<proteinExistence type="inferred from homology"/>
<dbReference type="Gene3D" id="3.40.50.1980">
    <property type="entry name" value="Nitrogenase molybdenum iron protein domain"/>
    <property type="match status" value="2"/>
</dbReference>
<dbReference type="PRINTS" id="PR00691">
    <property type="entry name" value="ADHESINB"/>
</dbReference>
<evidence type="ECO:0000256" key="1">
    <source>
        <dbReference type="ARBA" id="ARBA00011028"/>
    </source>
</evidence>
<evidence type="ECO:0000256" key="2">
    <source>
        <dbReference type="ARBA" id="ARBA00022448"/>
    </source>
</evidence>
<evidence type="ECO:0000256" key="4">
    <source>
        <dbReference type="RuleBase" id="RU003512"/>
    </source>
</evidence>
<feature type="signal peptide" evidence="5">
    <location>
        <begin position="1"/>
        <end position="22"/>
    </location>
</feature>
<evidence type="ECO:0000256" key="3">
    <source>
        <dbReference type="ARBA" id="ARBA00022729"/>
    </source>
</evidence>
<dbReference type="SUPFAM" id="SSF53807">
    <property type="entry name" value="Helical backbone' metal receptor"/>
    <property type="match status" value="1"/>
</dbReference>
<organism evidence="6 7">
    <name type="scientific">Symbiobacterium terraclitae</name>
    <dbReference type="NCBI Taxonomy" id="557451"/>
    <lineage>
        <taxon>Bacteria</taxon>
        <taxon>Bacillati</taxon>
        <taxon>Bacillota</taxon>
        <taxon>Clostridia</taxon>
        <taxon>Eubacteriales</taxon>
        <taxon>Symbiobacteriaceae</taxon>
        <taxon>Symbiobacterium</taxon>
    </lineage>
</organism>
<dbReference type="EMBL" id="JAGGLG010000001">
    <property type="protein sequence ID" value="MBP2016660.1"/>
    <property type="molecule type" value="Genomic_DNA"/>
</dbReference>
<evidence type="ECO:0000313" key="7">
    <source>
        <dbReference type="Proteomes" id="UP001519289"/>
    </source>
</evidence>
<reference evidence="6 7" key="1">
    <citation type="submission" date="2021-03" db="EMBL/GenBank/DDBJ databases">
        <title>Genomic Encyclopedia of Type Strains, Phase IV (KMG-IV): sequencing the most valuable type-strain genomes for metagenomic binning, comparative biology and taxonomic classification.</title>
        <authorList>
            <person name="Goeker M."/>
        </authorList>
    </citation>
    <scope>NUCLEOTIDE SEQUENCE [LARGE SCALE GENOMIC DNA]</scope>
    <source>
        <strain evidence="6 7">DSM 27138</strain>
    </source>
</reference>
<dbReference type="PANTHER" id="PTHR42953:SF3">
    <property type="entry name" value="HIGH-AFFINITY ZINC UPTAKE SYSTEM PROTEIN ZNUA"/>
    <property type="match status" value="1"/>
</dbReference>
<sequence>MRWFRSLLILLIPLLAVGCTRAGQPGPGATAFAGDGRLKVAASIYPVYEFARAVGGDRIDLVLLVPPGTEPHDWEPSVGDVRTLNAADIFLYSGAGFEHWVDQALASLDNRDLVAVETSGGFDLLAGSSEAEDHEGHDHGDLDPHLWLDPAGAAHMVERIAEALSAADPADADAYRTNAAAYRAELAALDQEFSAGLAQCRRRVFFTTHAAFGYLAHRYGLEQRAIMGLSPDAEPTPRALKAVVEEARENDVRHIFFESLVSDRVARVVADEIGASTLVLNPFEGLTPEQVAAGESYLSVMRQNLANLRVALECE</sequence>
<dbReference type="InterPro" id="IPR006127">
    <property type="entry name" value="ZnuA-like"/>
</dbReference>
<dbReference type="Pfam" id="PF01297">
    <property type="entry name" value="ZnuA"/>
    <property type="match status" value="1"/>
</dbReference>
<keyword evidence="7" id="KW-1185">Reference proteome</keyword>
<dbReference type="Proteomes" id="UP001519289">
    <property type="component" value="Unassembled WGS sequence"/>
</dbReference>
<feature type="chain" id="PRO_5045248111" evidence="5">
    <location>
        <begin position="23"/>
        <end position="315"/>
    </location>
</feature>
<evidence type="ECO:0000313" key="6">
    <source>
        <dbReference type="EMBL" id="MBP2016660.1"/>
    </source>
</evidence>
<comment type="caution">
    <text evidence="6">The sequence shown here is derived from an EMBL/GenBank/DDBJ whole genome shotgun (WGS) entry which is preliminary data.</text>
</comment>
<gene>
    <name evidence="6" type="ORF">J2Z79_000033</name>
</gene>
<keyword evidence="2 4" id="KW-0813">Transport</keyword>
<dbReference type="InterPro" id="IPR006128">
    <property type="entry name" value="Lipoprotein_PsaA-like"/>
</dbReference>
<dbReference type="PANTHER" id="PTHR42953">
    <property type="entry name" value="HIGH-AFFINITY ZINC UPTAKE SYSTEM PROTEIN ZNUA-RELATED"/>
    <property type="match status" value="1"/>
</dbReference>
<keyword evidence="3 5" id="KW-0732">Signal</keyword>
<accession>A0ABS4JM95</accession>
<dbReference type="InterPro" id="IPR006129">
    <property type="entry name" value="AdhesinB"/>
</dbReference>
<dbReference type="RefSeq" id="WP_342589380.1">
    <property type="nucleotide sequence ID" value="NZ_JAGGLG010000001.1"/>
</dbReference>
<dbReference type="PRINTS" id="PR00690">
    <property type="entry name" value="ADHESNFAMILY"/>
</dbReference>
<evidence type="ECO:0000256" key="5">
    <source>
        <dbReference type="SAM" id="SignalP"/>
    </source>
</evidence>
<dbReference type="InterPro" id="IPR050492">
    <property type="entry name" value="Bact_metal-bind_prot9"/>
</dbReference>
<name>A0ABS4JM95_9FIRM</name>
<protein>
    <submittedName>
        <fullName evidence="6">Zinc transport system substrate-binding protein</fullName>
    </submittedName>
</protein>
<comment type="similarity">
    <text evidence="1 4">Belongs to the bacterial solute-binding protein 9 family.</text>
</comment>